<dbReference type="Proteomes" id="UP000039865">
    <property type="component" value="Unassembled WGS sequence"/>
</dbReference>
<sequence length="232" mass="26703">MTDQTIQQHQSPDNLKNYDLKKKNLQDRLANNTLNSDNLTKKGLNESISLPQLNIHRENNGKNQLIVSTNFRKPKWQDASLDLSNSEFSQERSNSNTLKPVVKPVGKVRYNPAEWWTNAQPAYDYHNQQTEQNHLLGGGSDQNESIQKRMMEVNNQHKLNGGGSGLNSENQSEFSYNKQSKIKRYGININHIMGNNQQKPAQQINESVNESRFPQIIRKSMDYHNRIAMDLN</sequence>
<proteinExistence type="predicted"/>
<reference evidence="2 3" key="1">
    <citation type="submission" date="2014-06" db="EMBL/GenBank/DDBJ databases">
        <authorList>
            <person name="Swart Estienne"/>
        </authorList>
    </citation>
    <scope>NUCLEOTIDE SEQUENCE [LARGE SCALE GENOMIC DNA]</scope>
    <source>
        <strain evidence="2 3">130c</strain>
    </source>
</reference>
<dbReference type="InParanoid" id="A0A078AQN9"/>
<gene>
    <name evidence="2" type="primary">Contig2377.g2563</name>
    <name evidence="2" type="ORF">STYLEM_13303</name>
</gene>
<evidence type="ECO:0000313" key="3">
    <source>
        <dbReference type="Proteomes" id="UP000039865"/>
    </source>
</evidence>
<evidence type="ECO:0000313" key="2">
    <source>
        <dbReference type="EMBL" id="CDW84246.1"/>
    </source>
</evidence>
<feature type="coiled-coil region" evidence="1">
    <location>
        <begin position="15"/>
        <end position="42"/>
    </location>
</feature>
<evidence type="ECO:0000256" key="1">
    <source>
        <dbReference type="SAM" id="Coils"/>
    </source>
</evidence>
<dbReference type="AlphaFoldDB" id="A0A078AQN9"/>
<organism evidence="2 3">
    <name type="scientific">Stylonychia lemnae</name>
    <name type="common">Ciliate</name>
    <dbReference type="NCBI Taxonomy" id="5949"/>
    <lineage>
        <taxon>Eukaryota</taxon>
        <taxon>Sar</taxon>
        <taxon>Alveolata</taxon>
        <taxon>Ciliophora</taxon>
        <taxon>Intramacronucleata</taxon>
        <taxon>Spirotrichea</taxon>
        <taxon>Stichotrichia</taxon>
        <taxon>Sporadotrichida</taxon>
        <taxon>Oxytrichidae</taxon>
        <taxon>Stylonychinae</taxon>
        <taxon>Stylonychia</taxon>
    </lineage>
</organism>
<keyword evidence="3" id="KW-1185">Reference proteome</keyword>
<accession>A0A078AQN9</accession>
<dbReference type="EMBL" id="CCKQ01012628">
    <property type="protein sequence ID" value="CDW84246.1"/>
    <property type="molecule type" value="Genomic_DNA"/>
</dbReference>
<protein>
    <submittedName>
        <fullName evidence="2">Uncharacterized protein</fullName>
    </submittedName>
</protein>
<keyword evidence="1" id="KW-0175">Coiled coil</keyword>
<name>A0A078AQN9_STYLE</name>